<dbReference type="EMBL" id="KV441486">
    <property type="protein sequence ID" value="OAG17642.1"/>
    <property type="molecule type" value="Genomic_DNA"/>
</dbReference>
<gene>
    <name evidence="1" type="ORF">CC77DRAFT_266716</name>
</gene>
<dbReference type="GeneID" id="29116521"/>
<sequence length="137" mass="15297">MWYDMNQRLLSNTVILQRRSEAPKGWLGKQRAVVGGGSVLVRQEVAAAGTGTRYSPSPSGVATVGVPRAPTTMTTMTGSSDSVLVSFLFITHFVGSENRVWFSIAQVWWHLYCVRMYRRIVFCHLYPLLFICGSSSF</sequence>
<organism evidence="1 2">
    <name type="scientific">Alternaria alternata</name>
    <name type="common">Alternaria rot fungus</name>
    <name type="synonym">Torula alternata</name>
    <dbReference type="NCBI Taxonomy" id="5599"/>
    <lineage>
        <taxon>Eukaryota</taxon>
        <taxon>Fungi</taxon>
        <taxon>Dikarya</taxon>
        <taxon>Ascomycota</taxon>
        <taxon>Pezizomycotina</taxon>
        <taxon>Dothideomycetes</taxon>
        <taxon>Pleosporomycetidae</taxon>
        <taxon>Pleosporales</taxon>
        <taxon>Pleosporineae</taxon>
        <taxon>Pleosporaceae</taxon>
        <taxon>Alternaria</taxon>
        <taxon>Alternaria sect. Alternaria</taxon>
        <taxon>Alternaria alternata complex</taxon>
    </lineage>
</organism>
<evidence type="ECO:0000313" key="1">
    <source>
        <dbReference type="EMBL" id="OAG17642.1"/>
    </source>
</evidence>
<dbReference type="VEuPathDB" id="FungiDB:CC77DRAFT_266716"/>
<protein>
    <submittedName>
        <fullName evidence="1">Uncharacterized protein</fullName>
    </submittedName>
</protein>
<dbReference type="AlphaFoldDB" id="A0A177DES1"/>
<dbReference type="KEGG" id="aalt:CC77DRAFT_266716"/>
<keyword evidence="2" id="KW-1185">Reference proteome</keyword>
<proteinExistence type="predicted"/>
<evidence type="ECO:0000313" key="2">
    <source>
        <dbReference type="Proteomes" id="UP000077248"/>
    </source>
</evidence>
<accession>A0A177DES1</accession>
<dbReference type="STRING" id="5599.A0A177DES1"/>
<reference evidence="1 2" key="1">
    <citation type="submission" date="2016-05" db="EMBL/GenBank/DDBJ databases">
        <title>Comparative analysis of secretome profiles of manganese(II)-oxidizing ascomycete fungi.</title>
        <authorList>
            <consortium name="DOE Joint Genome Institute"/>
            <person name="Zeiner C.A."/>
            <person name="Purvine S.O."/>
            <person name="Zink E.M."/>
            <person name="Wu S."/>
            <person name="Pasa-Tolic L."/>
            <person name="Chaput D.L."/>
            <person name="Haridas S."/>
            <person name="Grigoriev I.V."/>
            <person name="Santelli C.M."/>
            <person name="Hansel C.M."/>
        </authorList>
    </citation>
    <scope>NUCLEOTIDE SEQUENCE [LARGE SCALE GENOMIC DNA]</scope>
    <source>
        <strain evidence="1 2">SRC1lrK2f</strain>
    </source>
</reference>
<dbReference type="RefSeq" id="XP_018383063.1">
    <property type="nucleotide sequence ID" value="XM_018530927.1"/>
</dbReference>
<name>A0A177DES1_ALTAL</name>
<dbReference type="Proteomes" id="UP000077248">
    <property type="component" value="Unassembled WGS sequence"/>
</dbReference>